<accession>A0ABQ7R511</accession>
<feature type="region of interest" description="Disordered" evidence="1">
    <location>
        <begin position="18"/>
        <end position="52"/>
    </location>
</feature>
<dbReference type="Proteomes" id="UP000823941">
    <property type="component" value="Chromosome 3"/>
</dbReference>
<reference evidence="2 3" key="1">
    <citation type="submission" date="2021-06" db="EMBL/GenBank/DDBJ databases">
        <title>A haploid diamondback moth (Plutella xylostella L.) genome assembly resolves 31 chromosomes and identifies a diamide resistance mutation.</title>
        <authorList>
            <person name="Ward C.M."/>
            <person name="Perry K.D."/>
            <person name="Baker G."/>
            <person name="Powis K."/>
            <person name="Heckel D.G."/>
            <person name="Baxter S.W."/>
        </authorList>
    </citation>
    <scope>NUCLEOTIDE SEQUENCE [LARGE SCALE GENOMIC DNA]</scope>
    <source>
        <strain evidence="2 3">LV</strain>
        <tissue evidence="2">Single pupa</tissue>
    </source>
</reference>
<feature type="compositionally biased region" description="Pro residues" evidence="1">
    <location>
        <begin position="29"/>
        <end position="49"/>
    </location>
</feature>
<protein>
    <submittedName>
        <fullName evidence="2">Uncharacterized protein</fullName>
    </submittedName>
</protein>
<proteinExistence type="predicted"/>
<evidence type="ECO:0000313" key="2">
    <source>
        <dbReference type="EMBL" id="KAG7312377.1"/>
    </source>
</evidence>
<evidence type="ECO:0000256" key="1">
    <source>
        <dbReference type="SAM" id="MobiDB-lite"/>
    </source>
</evidence>
<dbReference type="EMBL" id="JAHIBW010000003">
    <property type="protein sequence ID" value="KAG7312377.1"/>
    <property type="molecule type" value="Genomic_DNA"/>
</dbReference>
<evidence type="ECO:0000313" key="3">
    <source>
        <dbReference type="Proteomes" id="UP000823941"/>
    </source>
</evidence>
<feature type="region of interest" description="Disordered" evidence="1">
    <location>
        <begin position="79"/>
        <end position="103"/>
    </location>
</feature>
<organism evidence="2 3">
    <name type="scientific">Plutella xylostella</name>
    <name type="common">Diamondback moth</name>
    <name type="synonym">Plutella maculipennis</name>
    <dbReference type="NCBI Taxonomy" id="51655"/>
    <lineage>
        <taxon>Eukaryota</taxon>
        <taxon>Metazoa</taxon>
        <taxon>Ecdysozoa</taxon>
        <taxon>Arthropoda</taxon>
        <taxon>Hexapoda</taxon>
        <taxon>Insecta</taxon>
        <taxon>Pterygota</taxon>
        <taxon>Neoptera</taxon>
        <taxon>Endopterygota</taxon>
        <taxon>Lepidoptera</taxon>
        <taxon>Glossata</taxon>
        <taxon>Ditrysia</taxon>
        <taxon>Yponomeutoidea</taxon>
        <taxon>Plutellidae</taxon>
        <taxon>Plutella</taxon>
    </lineage>
</organism>
<name>A0ABQ7R511_PLUXY</name>
<comment type="caution">
    <text evidence="2">The sequence shown here is derived from an EMBL/GenBank/DDBJ whole genome shotgun (WGS) entry which is preliminary data.</text>
</comment>
<keyword evidence="3" id="KW-1185">Reference proteome</keyword>
<sequence>MLFASLGGCAARPRARGWDRRLCGGGTAPAPPARPAPLPPPPQSPPVPQPRHVARRADLTAAATVPVPTLCLSVSVCGAPCRSRTSSGKSWRRAVTHGGCSVT</sequence>
<gene>
    <name evidence="2" type="ORF">JYU34_001866</name>
</gene>